<dbReference type="AlphaFoldDB" id="A0A3N2PVP7"/>
<dbReference type="OrthoDB" id="2357318at2759"/>
<evidence type="ECO:0000256" key="1">
    <source>
        <dbReference type="SAM" id="MobiDB-lite"/>
    </source>
</evidence>
<dbReference type="EMBL" id="ML119055">
    <property type="protein sequence ID" value="ROT38571.1"/>
    <property type="molecule type" value="Genomic_DNA"/>
</dbReference>
<protein>
    <submittedName>
        <fullName evidence="2">Peroxin 8</fullName>
    </submittedName>
</protein>
<gene>
    <name evidence="2" type="ORF">SODALDRAFT_333175</name>
</gene>
<dbReference type="PANTHER" id="PTHR39214:SF1">
    <property type="entry name" value="MICROBODY (PEROXISOME) BIOGENESIS PROTEIN PEROXIN 8 (EUROFUNG)"/>
    <property type="match status" value="1"/>
</dbReference>
<sequence length="721" mass="79230">MPADRLLNTVLQLYRSVHDDAKTDQIVGSTTSLLTTLSNPLNIGVLTSQLLTAPAIWNRRDGLRTSLRIIGIYNTAAIRVRDQGSEPSSQPHPHPQPQHPYPGYPRHLRLEEWTRAVAKGTDDRSSRWKHLLVLTGVLMGMEGNGSESRTLSSGLRNTLQQAVVTAANLALETVPRDGPLAAPSIVLALNYAFPLLSEVQRSSINGDALLPLSVQAITGDEGFQQGDFLTLINRDVHEVGQQLHWAPETPSFHRLQSLEAKPLMAGMGPLSKLAAFAVEHAANPSVVLGAHNALLDFSRSVMQQWRTNKLSGVDPSGEPLRLTPNALQVTTPVLWQTLQKILYATVTVLQAVVARSLLDSRLRSDQVAPGLADGTLRILRNLFFIGSRNENSAFQTYSFTYLTSLDVMARYPGASTAFLSSLKPAAHSSAGADDDFLRRTLDLFYLNVAEHLPLHMPTEACDELIVQPATAYLTQNSAPSSLTVQLFEASHSAILSVLACPHNSPLTLRLVPFYVDTLFASFPAHISPRQFRIAFRTVMRIVSPPFPISVTEPHLSETLLEMVRFRALTADTAPLRPRPGGDGNQGQQQQGEEQEQEQEQQKQKQKQKQKQNLLSEQSSLVLTLIDALPFLPLPLVEDWLTTTAQTMNGIADHVMREPVKARFLEVLVSGELDVERASIGVAWWGTKGGKDLVLGRAPRMARQEEVMMSGAIAAEERTSKL</sequence>
<evidence type="ECO:0000313" key="3">
    <source>
        <dbReference type="Proteomes" id="UP000272025"/>
    </source>
</evidence>
<reference evidence="2 3" key="1">
    <citation type="journal article" date="2018" name="Mol. Ecol.">
        <title>The obligate alkalophilic soda-lake fungus Sodiomyces alkalinus has shifted to a protein diet.</title>
        <authorList>
            <person name="Grum-Grzhimaylo A.A."/>
            <person name="Falkoski D.L."/>
            <person name="van den Heuvel J."/>
            <person name="Valero-Jimenez C.A."/>
            <person name="Min B."/>
            <person name="Choi I.G."/>
            <person name="Lipzen A."/>
            <person name="Daum C.G."/>
            <person name="Aanen D.K."/>
            <person name="Tsang A."/>
            <person name="Henrissat B."/>
            <person name="Bilanenko E.N."/>
            <person name="de Vries R.P."/>
            <person name="van Kan J.A.L."/>
            <person name="Grigoriev I.V."/>
            <person name="Debets A.J.M."/>
        </authorList>
    </citation>
    <scope>NUCLEOTIDE SEQUENCE [LARGE SCALE GENOMIC DNA]</scope>
    <source>
        <strain evidence="2 3">F11</strain>
    </source>
</reference>
<feature type="compositionally biased region" description="Pro residues" evidence="1">
    <location>
        <begin position="90"/>
        <end position="103"/>
    </location>
</feature>
<dbReference type="STRING" id="1314773.A0A3N2PVP7"/>
<keyword evidence="3" id="KW-1185">Reference proteome</keyword>
<feature type="region of interest" description="Disordered" evidence="1">
    <location>
        <begin position="571"/>
        <end position="610"/>
    </location>
</feature>
<name>A0A3N2PVP7_SODAK</name>
<dbReference type="RefSeq" id="XP_028466377.1">
    <property type="nucleotide sequence ID" value="XM_028611900.1"/>
</dbReference>
<dbReference type="Pfam" id="PF26001">
    <property type="entry name" value="Pex8"/>
    <property type="match status" value="1"/>
</dbReference>
<dbReference type="Proteomes" id="UP000272025">
    <property type="component" value="Unassembled WGS sequence"/>
</dbReference>
<proteinExistence type="predicted"/>
<accession>A0A3N2PVP7</accession>
<dbReference type="GeneID" id="39580378"/>
<evidence type="ECO:0000313" key="2">
    <source>
        <dbReference type="EMBL" id="ROT38571.1"/>
    </source>
</evidence>
<feature type="region of interest" description="Disordered" evidence="1">
    <location>
        <begin position="82"/>
        <end position="105"/>
    </location>
</feature>
<dbReference type="InterPro" id="IPR055334">
    <property type="entry name" value="PEX8-like"/>
</dbReference>
<dbReference type="PANTHER" id="PTHR39214">
    <property type="entry name" value="MICROBODY (PEROXISOME) BIOGENESIS PROTEIN PEROXIN 8 (EUROFUNG)"/>
    <property type="match status" value="1"/>
</dbReference>
<organism evidence="2 3">
    <name type="scientific">Sodiomyces alkalinus (strain CBS 110278 / VKM F-3762 / F11)</name>
    <name type="common">Alkaliphilic filamentous fungus</name>
    <dbReference type="NCBI Taxonomy" id="1314773"/>
    <lineage>
        <taxon>Eukaryota</taxon>
        <taxon>Fungi</taxon>
        <taxon>Dikarya</taxon>
        <taxon>Ascomycota</taxon>
        <taxon>Pezizomycotina</taxon>
        <taxon>Sordariomycetes</taxon>
        <taxon>Hypocreomycetidae</taxon>
        <taxon>Glomerellales</taxon>
        <taxon>Plectosphaerellaceae</taxon>
        <taxon>Sodiomyces</taxon>
    </lineage>
</organism>